<reference evidence="2" key="1">
    <citation type="journal article" date="2019" name="Int. J. Syst. Evol. Microbiol.">
        <title>The Global Catalogue of Microorganisms (GCM) 10K type strain sequencing project: providing services to taxonomists for standard genome sequencing and annotation.</title>
        <authorList>
            <consortium name="The Broad Institute Genomics Platform"/>
            <consortium name="The Broad Institute Genome Sequencing Center for Infectious Disease"/>
            <person name="Wu L."/>
            <person name="Ma J."/>
        </authorList>
    </citation>
    <scope>NUCLEOTIDE SEQUENCE [LARGE SCALE GENOMIC DNA]</scope>
    <source>
        <strain evidence="2">JCM 19134</strain>
    </source>
</reference>
<dbReference type="AlphaFoldDB" id="A0AAV3U138"/>
<evidence type="ECO:0000313" key="2">
    <source>
        <dbReference type="Proteomes" id="UP001409585"/>
    </source>
</evidence>
<dbReference type="EMBL" id="BAABLX010000009">
    <property type="protein sequence ID" value="GAA4939892.1"/>
    <property type="molecule type" value="Genomic_DNA"/>
</dbReference>
<protein>
    <recommendedName>
        <fullName evidence="3">Sulfotransferase</fullName>
    </recommendedName>
</protein>
<dbReference type="InterPro" id="IPR027417">
    <property type="entry name" value="P-loop_NTPase"/>
</dbReference>
<name>A0AAV3U138_9ALTE</name>
<dbReference type="PANTHER" id="PTHR10704:SF44">
    <property type="entry name" value="LD35051P-RELATED"/>
    <property type="match status" value="1"/>
</dbReference>
<evidence type="ECO:0008006" key="3">
    <source>
        <dbReference type="Google" id="ProtNLM"/>
    </source>
</evidence>
<proteinExistence type="predicted"/>
<comment type="caution">
    <text evidence="1">The sequence shown here is derived from an EMBL/GenBank/DDBJ whole genome shotgun (WGS) entry which is preliminary data.</text>
</comment>
<dbReference type="Proteomes" id="UP001409585">
    <property type="component" value="Unassembled WGS sequence"/>
</dbReference>
<sequence>MFGLHSQVCGFKELHCFGELIPNHALDATLSKADGVQLCAKLIARSKRDIWGDVEQSDIAQAEKLMEGYAGSLKAGDIAACAFDFIAKSQGKTVPCEQTPRNIFYAKQLLDFYPSLHIVHIVRDPRDVLASQKNRWKRKRFGGDNIPWSEIIRVWCNYHPHTITKLWKQANNLALGIEGHERFHMLRFEDVIESPEATVKAAAQATGVAFEPAMLQIAQVGSSHKTNADSTLGVAKTALNRWQKTLSPGEIAICESVASQPAMEKFGYQTSPPISKFSLSFIKQILKYPVHVVGVLASNPKRAWILLQAAVVKRK</sequence>
<evidence type="ECO:0000313" key="1">
    <source>
        <dbReference type="EMBL" id="GAA4939892.1"/>
    </source>
</evidence>
<accession>A0AAV3U138</accession>
<dbReference type="Pfam" id="PF13469">
    <property type="entry name" value="Sulfotransfer_3"/>
    <property type="match status" value="1"/>
</dbReference>
<dbReference type="GO" id="GO:0006044">
    <property type="term" value="P:N-acetylglucosamine metabolic process"/>
    <property type="evidence" value="ECO:0007669"/>
    <property type="project" value="TreeGrafter"/>
</dbReference>
<dbReference type="InterPro" id="IPR051135">
    <property type="entry name" value="Gal/GlcNAc/GalNAc_ST"/>
</dbReference>
<dbReference type="SUPFAM" id="SSF52540">
    <property type="entry name" value="P-loop containing nucleoside triphosphate hydrolases"/>
    <property type="match status" value="1"/>
</dbReference>
<dbReference type="GO" id="GO:0001517">
    <property type="term" value="F:N-acetylglucosamine 6-O-sulfotransferase activity"/>
    <property type="evidence" value="ECO:0007669"/>
    <property type="project" value="TreeGrafter"/>
</dbReference>
<dbReference type="Gene3D" id="3.40.50.300">
    <property type="entry name" value="P-loop containing nucleotide triphosphate hydrolases"/>
    <property type="match status" value="1"/>
</dbReference>
<gene>
    <name evidence="1" type="ORF">GCM10025791_17720</name>
</gene>
<organism evidence="1 2">
    <name type="scientific">Halioxenophilus aromaticivorans</name>
    <dbReference type="NCBI Taxonomy" id="1306992"/>
    <lineage>
        <taxon>Bacteria</taxon>
        <taxon>Pseudomonadati</taxon>
        <taxon>Pseudomonadota</taxon>
        <taxon>Gammaproteobacteria</taxon>
        <taxon>Alteromonadales</taxon>
        <taxon>Alteromonadaceae</taxon>
        <taxon>Halioxenophilus</taxon>
    </lineage>
</organism>
<keyword evidence="2" id="KW-1185">Reference proteome</keyword>
<dbReference type="PANTHER" id="PTHR10704">
    <property type="entry name" value="CARBOHYDRATE SULFOTRANSFERASE"/>
    <property type="match status" value="1"/>
</dbReference>
<dbReference type="GO" id="GO:0006790">
    <property type="term" value="P:sulfur compound metabolic process"/>
    <property type="evidence" value="ECO:0007669"/>
    <property type="project" value="TreeGrafter"/>
</dbReference>